<proteinExistence type="predicted"/>
<organism evidence="2 3">
    <name type="scientific">Mycoplasmopsis alligatoris A21JP2</name>
    <dbReference type="NCBI Taxonomy" id="747682"/>
    <lineage>
        <taxon>Bacteria</taxon>
        <taxon>Bacillati</taxon>
        <taxon>Mycoplasmatota</taxon>
        <taxon>Mycoplasmoidales</taxon>
        <taxon>Metamycoplasmataceae</taxon>
        <taxon>Mycoplasmopsis</taxon>
    </lineage>
</organism>
<keyword evidence="1" id="KW-0472">Membrane</keyword>
<dbReference type="STRING" id="747682.MALL_0430"/>
<evidence type="ECO:0000313" key="3">
    <source>
        <dbReference type="Proteomes" id="UP000004757"/>
    </source>
</evidence>
<accession>D4XWK0</accession>
<evidence type="ECO:0000313" key="2">
    <source>
        <dbReference type="EMBL" id="EFF41289.1"/>
    </source>
</evidence>
<protein>
    <submittedName>
        <fullName evidence="2">Conserved domain protein</fullName>
    </submittedName>
</protein>
<gene>
    <name evidence="2" type="ORF">MALL_0430</name>
</gene>
<dbReference type="AlphaFoldDB" id="D4XWK0"/>
<dbReference type="EMBL" id="ADNC01000027">
    <property type="protein sequence ID" value="EFF41289.1"/>
    <property type="molecule type" value="Genomic_DNA"/>
</dbReference>
<comment type="caution">
    <text evidence="2">The sequence shown here is derived from an EMBL/GenBank/DDBJ whole genome shotgun (WGS) entry which is preliminary data.</text>
</comment>
<sequence>MYFSSLFNDLTKFSTSVIFSLTFCFCSSIKAFLASYKTFCAW</sequence>
<name>D4XWK0_9BACT</name>
<evidence type="ECO:0000256" key="1">
    <source>
        <dbReference type="SAM" id="Phobius"/>
    </source>
</evidence>
<keyword evidence="1" id="KW-1133">Transmembrane helix</keyword>
<dbReference type="Proteomes" id="UP000004757">
    <property type="component" value="Unassembled WGS sequence"/>
</dbReference>
<keyword evidence="3" id="KW-1185">Reference proteome</keyword>
<reference evidence="2 3" key="1">
    <citation type="submission" date="2010-03" db="EMBL/GenBank/DDBJ databases">
        <authorList>
            <person name="Glass J.I."/>
            <person name="Benders G.A."/>
            <person name="Durkin A.S."/>
            <person name="Farmerie W.G."/>
            <person name="Hlavinka K."/>
            <person name="Hostetler J."/>
            <person name="Jackson J."/>
            <person name="May M.A."/>
            <person name="Miller R.H."/>
            <person name="Paralanov V."/>
            <person name="Radune D."/>
            <person name="Szczypinski B."/>
            <person name="Brown D.R."/>
        </authorList>
    </citation>
    <scope>NUCLEOTIDE SEQUENCE [LARGE SCALE GENOMIC DNA]</scope>
    <source>
        <strain evidence="2 3">A21JP2</strain>
    </source>
</reference>
<feature type="transmembrane region" description="Helical" evidence="1">
    <location>
        <begin position="13"/>
        <end position="33"/>
    </location>
</feature>
<keyword evidence="1" id="KW-0812">Transmembrane</keyword>